<keyword evidence="18" id="KW-0946">Virion</keyword>
<keyword evidence="19" id="KW-1043">Host membrane</keyword>
<evidence type="ECO:0000256" key="13">
    <source>
        <dbReference type="ARBA" id="ARBA00022670"/>
    </source>
</evidence>
<feature type="domain" description="Peptidase S3" evidence="31">
    <location>
        <begin position="148"/>
        <end position="296"/>
    </location>
</feature>
<evidence type="ECO:0000256" key="25">
    <source>
        <dbReference type="ARBA" id="ARBA00023296"/>
    </source>
</evidence>
<evidence type="ECO:0000256" key="27">
    <source>
        <dbReference type="ARBA" id="ARBA00038810"/>
    </source>
</evidence>
<feature type="transmembrane region" description="Helical" evidence="30">
    <location>
        <begin position="1302"/>
        <end position="1327"/>
    </location>
</feature>
<dbReference type="GO" id="GO:0020002">
    <property type="term" value="C:host cell plasma membrane"/>
    <property type="evidence" value="ECO:0007669"/>
    <property type="project" value="UniProtKB-SubCell"/>
</dbReference>
<evidence type="ECO:0000256" key="18">
    <source>
        <dbReference type="ARBA" id="ARBA00022844"/>
    </source>
</evidence>
<dbReference type="Pfam" id="PF00943">
    <property type="entry name" value="Alpha_E2_glycop"/>
    <property type="match status" value="1"/>
</dbReference>
<dbReference type="GO" id="GO:0005198">
    <property type="term" value="F:structural molecule activity"/>
    <property type="evidence" value="ECO:0007669"/>
    <property type="project" value="InterPro"/>
</dbReference>
<evidence type="ECO:0000256" key="1">
    <source>
        <dbReference type="ARBA" id="ARBA00000840"/>
    </source>
</evidence>
<evidence type="ECO:0000256" key="2">
    <source>
        <dbReference type="ARBA" id="ARBA00004192"/>
    </source>
</evidence>
<keyword evidence="17" id="KW-0720">Serine protease</keyword>
<dbReference type="InterPro" id="IPR043504">
    <property type="entry name" value="Peptidase_S1_PA_chymotrypsin"/>
</dbReference>
<evidence type="ECO:0000256" key="9">
    <source>
        <dbReference type="ARBA" id="ARBA00022510"/>
    </source>
</evidence>
<keyword evidence="23" id="KW-0325">Glycoprotein</keyword>
<keyword evidence="24" id="KW-1035">Host cytoplasm</keyword>
<dbReference type="Gene3D" id="2.40.10.10">
    <property type="entry name" value="Trypsin-like serine proteases"/>
    <property type="match status" value="2"/>
</dbReference>
<dbReference type="InterPro" id="IPR036253">
    <property type="entry name" value="Glycoprot_cen/dimer_sf"/>
</dbReference>
<keyword evidence="13" id="KW-0645">Protease</keyword>
<dbReference type="PRINTS" id="PR00798">
    <property type="entry name" value="TOGAVIRIN"/>
</dbReference>
<dbReference type="InterPro" id="IPR002533">
    <property type="entry name" value="Alpha_E3_glycop"/>
</dbReference>
<dbReference type="Pfam" id="PF01563">
    <property type="entry name" value="Alpha_E3_glycop"/>
    <property type="match status" value="1"/>
</dbReference>
<dbReference type="InterPro" id="IPR002548">
    <property type="entry name" value="Alpha_E1_glycop"/>
</dbReference>
<keyword evidence="9" id="KW-1170">Fusion of virus membrane with host endosomal membrane</keyword>
<evidence type="ECO:0000256" key="16">
    <source>
        <dbReference type="ARBA" id="ARBA00022804"/>
    </source>
</evidence>
<evidence type="ECO:0000256" key="7">
    <source>
        <dbReference type="ARBA" id="ARBA00014555"/>
    </source>
</evidence>
<dbReference type="GO" id="GO:0055036">
    <property type="term" value="C:virion membrane"/>
    <property type="evidence" value="ECO:0007669"/>
    <property type="project" value="UniProtKB-SubCell"/>
</dbReference>
<keyword evidence="14 30" id="KW-0812">Transmembrane</keyword>
<dbReference type="GO" id="GO:0006508">
    <property type="term" value="P:proteolysis"/>
    <property type="evidence" value="ECO:0007669"/>
    <property type="project" value="UniProtKB-KW"/>
</dbReference>
<dbReference type="InterPro" id="IPR000930">
    <property type="entry name" value="Peptidase_S3"/>
</dbReference>
<dbReference type="Pfam" id="PF01589">
    <property type="entry name" value="Alpha_E1_glycop"/>
    <property type="match status" value="1"/>
</dbReference>
<evidence type="ECO:0000256" key="28">
    <source>
        <dbReference type="PIRSR" id="PIRSR600936-1"/>
    </source>
</evidence>
<feature type="compositionally biased region" description="Polar residues" evidence="29">
    <location>
        <begin position="116"/>
        <end position="127"/>
    </location>
</feature>
<evidence type="ECO:0000256" key="29">
    <source>
        <dbReference type="SAM" id="MobiDB-lite"/>
    </source>
</evidence>
<dbReference type="InterPro" id="IPR000336">
    <property type="entry name" value="Flavivir/Alphavir_Ig-like_sf"/>
</dbReference>
<dbReference type="GO" id="GO:0039654">
    <property type="term" value="P:fusion of virus membrane with host endosome membrane"/>
    <property type="evidence" value="ECO:0007669"/>
    <property type="project" value="UniProtKB-KW"/>
</dbReference>
<comment type="catalytic activity">
    <reaction evidence="1">
        <text>Autocatalytic release of the core protein from the N-terminus of the togavirus structural polyprotein by hydrolysis of a -Trp-|-Ser- bond.</text>
        <dbReference type="EC" id="3.4.21.90"/>
    </reaction>
</comment>
<evidence type="ECO:0000256" key="6">
    <source>
        <dbReference type="ARBA" id="ARBA00004598"/>
    </source>
</evidence>
<sequence length="1339" mass="146638">MYRSRTFYRQAPMAPGFMPRQPRPPARGAFMPYVPRAYAPLPVYRAPPRRRRNPRPPRAFQMPMAAPMANNQLNALTQQMQQLTMAVACQSQPQYTPRPRNRRNRRGKKKQGRTRSQNQRTNDQPQNARKRGRVGKNLRIAVERTIQHTLEVKDTKGTVQGYAIMIGTRLFKPNHVKGTVDHPLLKEVRFKKAADLDLDMADLPPSLHQDAGAYTKYKEGAYTWRHGVIQIKDDVVHDVGGKGKNGDSGLPILDNSGKIAGMVLGGVREHNQNRLSILAFNNGNAKQIECKDAVNWCARPTTRPIILALCMAFTLVTACTNGGTRFTCSAPECGKCCIDTNEATALRLLQENLDDPNYLELLFALTECPKSGRIKRSTEKRSLEDKMLNTHAATVPFAGQCPECGSGPCVSIVPIESIHSVLDSSLIRIRVGAQFGVDHKGKAAARTSVRFSSMTGTIVAEEHSALTVLASGMTCTVERTHGHFIVANCPAGDHISVSILAQGARHSCTIPYTHEVLQPYQREIPSGHYNVKAYRQCARYATKLRREDISLLSAYPSAEHYLEPGHNDIISILGTNQLNVTIPAGVSKLYVKTTCGGTTANKEYETSAIINCNDAKYDIPRVRYTKPHLLSVSNKGIAASDSVAISLVYPYPVTRQNCAVSQSKMPPVTPLRNSIKVAGRAEYPVRVTSRRLGGSPNHTDEWVHGHYELHFPVGTDGVEVRWGNNDPIYYWAEYDSKGDPAGYPWEIFEHHADENPIHAWSYLAVICVLFLALLTIIGVLWSRLRHTMITNRGLQMHPEPLSCIMALLCCLPSARADTPGSSFLSAMGYLWDNNQYMFWAQFLAPISALTIMMYCCKLSGLCCKSFLVMAALLAITPQSSAYEHTATVAMDPRAQPYEAVIQRKGFEPVALTIKVVSTMSKPLTNLEYWTCTSADIVQPPNVCCCCTTACPSDITKASAFKNHAVSDAHCLVSTGVYPYLWGPAHCFCTNENTQTSIVAATVDETCTIDRAEAFTAHGGSYTADLNVKIGTADSLNITAYVDGVTPARAGDSVLLVGPLSTVYSPFDTKIVRYAGELYNYAWPPYAAPQAGTFGDLQSRSQDYRTPGDLVANKGIVLHKPQNTYVHVSYESTEPGLARWLRDKPVPLTVQAQFGCLISADPIAAKDCGVGIVPLSIDIPDAVFTRVVVTPHPVELRCEVLECTFGADMGAIMHLTFRSADVGKCGVHSPSGLVTIKSTVLEIKEGTNEATIPFSASKAEQTFQVKVCGASTACSASCKPPDEHVKPVKPHHSGEGGDVTGPAMAWGFGLFGTILMVAIIFLAIWMAVRCARSKTSRVVK</sequence>
<feature type="active site" description="Charge relay system" evidence="28">
    <location>
        <position position="248"/>
    </location>
</feature>
<comment type="subunit">
    <text evidence="27">The precursor of protein E3/E2 and E1 form a heterodimer shortly after synthesis.</text>
</comment>
<dbReference type="SUPFAM" id="SSF50494">
    <property type="entry name" value="Trypsin-like serine proteases"/>
    <property type="match status" value="1"/>
</dbReference>
<keyword evidence="21 30" id="KW-0472">Membrane</keyword>
<dbReference type="Gene3D" id="2.60.40.2400">
    <property type="entry name" value="Alphavirus E2 glycoprotein, domain C"/>
    <property type="match status" value="1"/>
</dbReference>
<dbReference type="PROSITE" id="PS51690">
    <property type="entry name" value="ALPHAVIRUS_CP"/>
    <property type="match status" value="1"/>
</dbReference>
<dbReference type="Gene3D" id="2.60.40.3200">
    <property type="entry name" value="Alphavirus E2 glycoprotein, A domain"/>
    <property type="match status" value="1"/>
</dbReference>
<keyword evidence="10" id="KW-0167">Capsid protein</keyword>
<dbReference type="InterPro" id="IPR042306">
    <property type="entry name" value="Alphavir_E2_C"/>
</dbReference>
<evidence type="ECO:0000313" key="32">
    <source>
        <dbReference type="EMBL" id="AVM87426.1"/>
    </source>
</evidence>
<evidence type="ECO:0000256" key="21">
    <source>
        <dbReference type="ARBA" id="ARBA00023136"/>
    </source>
</evidence>
<evidence type="ECO:0000256" key="14">
    <source>
        <dbReference type="ARBA" id="ARBA00022692"/>
    </source>
</evidence>
<evidence type="ECO:0000256" key="11">
    <source>
        <dbReference type="ARBA" id="ARBA00022581"/>
    </source>
</evidence>
<feature type="active site" description="Charge relay system" evidence="28">
    <location>
        <position position="197"/>
    </location>
</feature>
<dbReference type="Gene3D" id="2.60.98.10">
    <property type="entry name" value="Tick-borne Encephalitis virus Glycoprotein, domain 1"/>
    <property type="match status" value="2"/>
</dbReference>
<dbReference type="Gene3D" id="2.60.40.350">
    <property type="match status" value="1"/>
</dbReference>
<evidence type="ECO:0000256" key="15">
    <source>
        <dbReference type="ARBA" id="ARBA00022801"/>
    </source>
</evidence>
<evidence type="ECO:0000259" key="31">
    <source>
        <dbReference type="PROSITE" id="PS51690"/>
    </source>
</evidence>
<keyword evidence="11" id="KW-0945">Host-virus interaction</keyword>
<evidence type="ECO:0000256" key="12">
    <source>
        <dbReference type="ARBA" id="ARBA00022595"/>
    </source>
</evidence>
<evidence type="ECO:0000256" key="30">
    <source>
        <dbReference type="SAM" id="Phobius"/>
    </source>
</evidence>
<organism evidence="32">
    <name type="scientific">Wenling fish alphavirus</name>
    <dbReference type="NCBI Taxonomy" id="2116464"/>
    <lineage>
        <taxon>Viruses</taxon>
        <taxon>Riboviria</taxon>
        <taxon>Orthornavirae</taxon>
        <taxon>Kitrinoviricota</taxon>
        <taxon>Alsuviricetes</taxon>
        <taxon>Martellivirales</taxon>
        <taxon>Togaviridae</taxon>
        <taxon>Alphavirus</taxon>
    </lineage>
</organism>
<evidence type="ECO:0000256" key="26">
    <source>
        <dbReference type="ARBA" id="ARBA00033029"/>
    </source>
</evidence>
<evidence type="ECO:0000256" key="19">
    <source>
        <dbReference type="ARBA" id="ARBA00022870"/>
    </source>
</evidence>
<keyword evidence="22" id="KW-1015">Disulfide bond</keyword>
<keyword evidence="15" id="KW-0378">Hydrolase</keyword>
<dbReference type="Gene3D" id="1.10.287.2230">
    <property type="match status" value="1"/>
</dbReference>
<evidence type="ECO:0000256" key="22">
    <source>
        <dbReference type="ARBA" id="ARBA00023157"/>
    </source>
</evidence>
<dbReference type="GO" id="GO:0046718">
    <property type="term" value="P:symbiont entry into host cell"/>
    <property type="evidence" value="ECO:0007669"/>
    <property type="project" value="UniProtKB-KW"/>
</dbReference>
<dbReference type="GO" id="GO:0019028">
    <property type="term" value="C:viral capsid"/>
    <property type="evidence" value="ECO:0007669"/>
    <property type="project" value="UniProtKB-KW"/>
</dbReference>
<keyword evidence="20 30" id="KW-1133">Transmembrane helix</keyword>
<name>A0A2P1GN53_9VIRU</name>
<dbReference type="GO" id="GO:0019062">
    <property type="term" value="P:virion attachment to host cell"/>
    <property type="evidence" value="ECO:0007669"/>
    <property type="project" value="UniProtKB-KW"/>
</dbReference>
<feature type="active site" description="Charge relay system" evidence="28">
    <location>
        <position position="175"/>
    </location>
</feature>
<dbReference type="GO" id="GO:0004252">
    <property type="term" value="F:serine-type endopeptidase activity"/>
    <property type="evidence" value="ECO:0007669"/>
    <property type="project" value="InterPro"/>
</dbReference>
<feature type="transmembrane region" description="Helical" evidence="30">
    <location>
        <begin position="759"/>
        <end position="782"/>
    </location>
</feature>
<evidence type="ECO:0000256" key="23">
    <source>
        <dbReference type="ARBA" id="ARBA00023180"/>
    </source>
</evidence>
<evidence type="ECO:0000256" key="3">
    <source>
        <dbReference type="ARBA" id="ARBA00004385"/>
    </source>
</evidence>
<feature type="region of interest" description="Disordered" evidence="29">
    <location>
        <begin position="89"/>
        <end position="135"/>
    </location>
</feature>
<evidence type="ECO:0000256" key="20">
    <source>
        <dbReference type="ARBA" id="ARBA00022989"/>
    </source>
</evidence>
<dbReference type="InterPro" id="IPR038055">
    <property type="entry name" value="Glycoprot_E_dimer_dom"/>
</dbReference>
<feature type="compositionally biased region" description="Basic residues" evidence="29">
    <location>
        <begin position="99"/>
        <end position="113"/>
    </location>
</feature>
<reference evidence="32" key="1">
    <citation type="journal article" date="2018" name="Nature">
        <title>The evolutionary history of vertebrate RNA viruses.</title>
        <authorList>
            <person name="Shi M."/>
            <person name="Lin X.D."/>
            <person name="Chen X."/>
            <person name="Tian J.H."/>
            <person name="Chen L.J."/>
            <person name="Li K."/>
            <person name="Wang W."/>
            <person name="Eden J.S."/>
            <person name="Shen J.J."/>
            <person name="Liu L."/>
            <person name="Holmes E.C."/>
            <person name="Zhang Y.Z."/>
        </authorList>
    </citation>
    <scope>NUCLEOTIDE SEQUENCE</scope>
    <source>
        <strain evidence="32">XYHYG25157</strain>
    </source>
</reference>
<dbReference type="InterPro" id="IPR042304">
    <property type="entry name" value="Alphavir_E2_A"/>
</dbReference>
<evidence type="ECO:0000256" key="17">
    <source>
        <dbReference type="ARBA" id="ARBA00022825"/>
    </source>
</evidence>
<dbReference type="InterPro" id="IPR009003">
    <property type="entry name" value="Peptidase_S1_PA"/>
</dbReference>
<keyword evidence="12" id="KW-1162">Viral penetration into host cytoplasm</keyword>
<dbReference type="InterPro" id="IPR000936">
    <property type="entry name" value="Alpha_E2_glycop"/>
</dbReference>
<protein>
    <recommendedName>
        <fullName evidence="7">Structural polyprotein</fullName>
    </recommendedName>
    <alternativeName>
        <fullName evidence="26">p130</fullName>
    </alternativeName>
</protein>
<proteinExistence type="predicted"/>
<dbReference type="InterPro" id="IPR014756">
    <property type="entry name" value="Ig_E-set"/>
</dbReference>
<dbReference type="EMBL" id="MG600126">
    <property type="protein sequence ID" value="AVM87426.1"/>
    <property type="molecule type" value="Genomic_RNA"/>
</dbReference>
<evidence type="ECO:0000256" key="8">
    <source>
        <dbReference type="ARBA" id="ARBA00022506"/>
    </source>
</evidence>
<dbReference type="SUPFAM" id="SSF81296">
    <property type="entry name" value="E set domains"/>
    <property type="match status" value="1"/>
</dbReference>
<dbReference type="Pfam" id="PF00944">
    <property type="entry name" value="Peptidase_S3"/>
    <property type="match status" value="1"/>
</dbReference>
<comment type="subcellular location">
    <subcellularLocation>
        <location evidence="6">Host cell membrane</location>
        <topology evidence="6">Multi-pass membrane protein</topology>
    </subcellularLocation>
    <subcellularLocation>
        <location evidence="4">Host cell membrane</location>
        <topology evidence="4">Single-pass type I membrane protein</topology>
    </subcellularLocation>
    <subcellularLocation>
        <location evidence="2">Host cytoplasm</location>
    </subcellularLocation>
    <subcellularLocation>
        <location evidence="3">Virion membrane</location>
        <topology evidence="3">Multi-pass membrane protein</topology>
    </subcellularLocation>
    <subcellularLocation>
        <location evidence="5">Virion membrane</location>
        <topology evidence="5">Single-pass type I membrane protein</topology>
    </subcellularLocation>
</comment>
<feature type="transmembrane region" description="Helical" evidence="30">
    <location>
        <begin position="836"/>
        <end position="854"/>
    </location>
</feature>
<accession>A0A2P1GN53</accession>
<dbReference type="GO" id="GO:0030430">
    <property type="term" value="C:host cell cytoplasm"/>
    <property type="evidence" value="ECO:0007669"/>
    <property type="project" value="UniProtKB-SubCell"/>
</dbReference>
<keyword evidence="16" id="KW-1161">Viral attachment to host cell</keyword>
<evidence type="ECO:0000256" key="5">
    <source>
        <dbReference type="ARBA" id="ARBA00004563"/>
    </source>
</evidence>
<evidence type="ECO:0000256" key="10">
    <source>
        <dbReference type="ARBA" id="ARBA00022561"/>
    </source>
</evidence>
<dbReference type="SUPFAM" id="SSF56983">
    <property type="entry name" value="Viral glycoprotein, central and dimerisation domains"/>
    <property type="match status" value="1"/>
</dbReference>
<keyword evidence="8" id="KW-1168">Fusion of virus membrane with host membrane</keyword>
<evidence type="ECO:0000256" key="24">
    <source>
        <dbReference type="ARBA" id="ARBA00023200"/>
    </source>
</evidence>
<keyword evidence="25" id="KW-1160">Virus entry into host cell</keyword>
<evidence type="ECO:0000256" key="4">
    <source>
        <dbReference type="ARBA" id="ARBA00004402"/>
    </source>
</evidence>